<dbReference type="NCBIfam" id="TIGR04057">
    <property type="entry name" value="SusC_RagA_signa"/>
    <property type="match status" value="1"/>
</dbReference>
<dbReference type="InterPro" id="IPR008969">
    <property type="entry name" value="CarboxyPept-like_regulatory"/>
</dbReference>
<dbReference type="InterPro" id="IPR039426">
    <property type="entry name" value="TonB-dep_rcpt-like"/>
</dbReference>
<comment type="similarity">
    <text evidence="2">Belongs to the TonB-dependent receptor family.</text>
</comment>
<dbReference type="Proteomes" id="UP000886844">
    <property type="component" value="Unassembled WGS sequence"/>
</dbReference>
<keyword evidence="2" id="KW-1134">Transmembrane beta strand</keyword>
<dbReference type="PANTHER" id="PTHR30069:SF29">
    <property type="entry name" value="HEMOGLOBIN AND HEMOGLOBIN-HAPTOGLOBIN-BINDING PROTEIN 1-RELATED"/>
    <property type="match status" value="1"/>
</dbReference>
<dbReference type="Pfam" id="PF07715">
    <property type="entry name" value="Plug"/>
    <property type="match status" value="1"/>
</dbReference>
<keyword evidence="2" id="KW-0998">Cell outer membrane</keyword>
<evidence type="ECO:0000256" key="2">
    <source>
        <dbReference type="PROSITE-ProRule" id="PRU01360"/>
    </source>
</evidence>
<keyword evidence="1" id="KW-0732">Signal</keyword>
<reference evidence="4" key="1">
    <citation type="journal article" date="2021" name="PeerJ">
        <title>Extensive microbial diversity within the chicken gut microbiome revealed by metagenomics and culture.</title>
        <authorList>
            <person name="Gilroy R."/>
            <person name="Ravi A."/>
            <person name="Getino M."/>
            <person name="Pursley I."/>
            <person name="Horton D.L."/>
            <person name="Alikhan N.F."/>
            <person name="Baker D."/>
            <person name="Gharbi K."/>
            <person name="Hall N."/>
            <person name="Watson M."/>
            <person name="Adriaenssens E.M."/>
            <person name="Foster-Nyarko E."/>
            <person name="Jarju S."/>
            <person name="Secka A."/>
            <person name="Antonio M."/>
            <person name="Oren A."/>
            <person name="Chaudhuri R.R."/>
            <person name="La Ragione R."/>
            <person name="Hildebrand F."/>
            <person name="Pallen M.J."/>
        </authorList>
    </citation>
    <scope>NUCLEOTIDE SEQUENCE</scope>
    <source>
        <strain evidence="4">5134</strain>
    </source>
</reference>
<reference evidence="4" key="2">
    <citation type="submission" date="2021-04" db="EMBL/GenBank/DDBJ databases">
        <authorList>
            <person name="Gilroy R."/>
        </authorList>
    </citation>
    <scope>NUCLEOTIDE SEQUENCE</scope>
    <source>
        <strain evidence="4">5134</strain>
    </source>
</reference>
<gene>
    <name evidence="4" type="ORF">H9828_09000</name>
</gene>
<dbReference type="InterPro" id="IPR037066">
    <property type="entry name" value="Plug_dom_sf"/>
</dbReference>
<keyword evidence="2" id="KW-0812">Transmembrane</keyword>
<evidence type="ECO:0000313" key="5">
    <source>
        <dbReference type="Proteomes" id="UP000886844"/>
    </source>
</evidence>
<keyword evidence="4" id="KW-0675">Receptor</keyword>
<dbReference type="Gene3D" id="2.60.40.1120">
    <property type="entry name" value="Carboxypeptidase-like, regulatory domain"/>
    <property type="match status" value="1"/>
</dbReference>
<dbReference type="SUPFAM" id="SSF49464">
    <property type="entry name" value="Carboxypeptidase regulatory domain-like"/>
    <property type="match status" value="1"/>
</dbReference>
<comment type="subcellular location">
    <subcellularLocation>
        <location evidence="2">Cell outer membrane</location>
        <topology evidence="2">Multi-pass membrane protein</topology>
    </subcellularLocation>
</comment>
<organism evidence="4 5">
    <name type="scientific">Candidatus Alistipes intestinigallinarum</name>
    <dbReference type="NCBI Taxonomy" id="2838440"/>
    <lineage>
        <taxon>Bacteria</taxon>
        <taxon>Pseudomonadati</taxon>
        <taxon>Bacteroidota</taxon>
        <taxon>Bacteroidia</taxon>
        <taxon>Bacteroidales</taxon>
        <taxon>Rikenellaceae</taxon>
        <taxon>Alistipes</taxon>
    </lineage>
</organism>
<dbReference type="GO" id="GO:0015344">
    <property type="term" value="F:siderophore uptake transmembrane transporter activity"/>
    <property type="evidence" value="ECO:0007669"/>
    <property type="project" value="TreeGrafter"/>
</dbReference>
<evidence type="ECO:0000313" key="4">
    <source>
        <dbReference type="EMBL" id="HIY69539.1"/>
    </source>
</evidence>
<feature type="domain" description="TonB-dependent receptor plug" evidence="3">
    <location>
        <begin position="128"/>
        <end position="237"/>
    </location>
</feature>
<dbReference type="Gene3D" id="2.170.130.10">
    <property type="entry name" value="TonB-dependent receptor, plug domain"/>
    <property type="match status" value="1"/>
</dbReference>
<dbReference type="AlphaFoldDB" id="A0A9D1Z150"/>
<protein>
    <submittedName>
        <fullName evidence="4">TonB-dependent receptor plug domain-containing protein</fullName>
    </submittedName>
</protein>
<dbReference type="SUPFAM" id="SSF56935">
    <property type="entry name" value="Porins"/>
    <property type="match status" value="1"/>
</dbReference>
<keyword evidence="2" id="KW-0472">Membrane</keyword>
<dbReference type="GO" id="GO:0044718">
    <property type="term" value="P:siderophore transmembrane transport"/>
    <property type="evidence" value="ECO:0007669"/>
    <property type="project" value="TreeGrafter"/>
</dbReference>
<dbReference type="GO" id="GO:0009279">
    <property type="term" value="C:cell outer membrane"/>
    <property type="evidence" value="ECO:0007669"/>
    <property type="project" value="UniProtKB-SubCell"/>
</dbReference>
<dbReference type="EMBL" id="DXDA01000068">
    <property type="protein sequence ID" value="HIY69539.1"/>
    <property type="molecule type" value="Genomic_DNA"/>
</dbReference>
<dbReference type="PANTHER" id="PTHR30069">
    <property type="entry name" value="TONB-DEPENDENT OUTER MEMBRANE RECEPTOR"/>
    <property type="match status" value="1"/>
</dbReference>
<comment type="caution">
    <text evidence="4">The sequence shown here is derived from an EMBL/GenBank/DDBJ whole genome shotgun (WGS) entry which is preliminary data.</text>
</comment>
<keyword evidence="2" id="KW-0813">Transport</keyword>
<name>A0A9D1Z150_9BACT</name>
<proteinExistence type="inferred from homology"/>
<dbReference type="InterPro" id="IPR023997">
    <property type="entry name" value="TonB-dep_OMP_SusC/RagA_CS"/>
</dbReference>
<evidence type="ECO:0000256" key="1">
    <source>
        <dbReference type="ARBA" id="ARBA00022729"/>
    </source>
</evidence>
<dbReference type="PROSITE" id="PS52016">
    <property type="entry name" value="TONB_DEPENDENT_REC_3"/>
    <property type="match status" value="1"/>
</dbReference>
<dbReference type="Pfam" id="PF13715">
    <property type="entry name" value="CarbopepD_reg_2"/>
    <property type="match status" value="1"/>
</dbReference>
<accession>A0A9D1Z150</accession>
<evidence type="ECO:0000259" key="3">
    <source>
        <dbReference type="Pfam" id="PF07715"/>
    </source>
</evidence>
<sequence>MIKKSTFSTFARYSLALLWCLIVTGVCSAYGQAGTKSVSGRIVDEKGQPLVGVSVIVEGTVNGTATGADGDYLIKGVKNSDKLQFIYLGYKTVVQEVGTKTEISLTMVEDTGYLDEVVVIGYGTTTRRHITSAISTVNREDLADRPVANIQQALQGTAANLIIQTRNYDPTGSDQMNLSIRGINTMGNNTPLVVIDGVPQADASRMNDLNPNDIESVNILKDAGSAAIYGARSSNGVILITTKQGKRETAPSIQFSAQLGAQDPHILFDPVPSYLNSILYNEALTGSGQSPVFTAEEIQDMYIHGDCEPFVKQAMKTALQQNYNLSVSGGTKHSTYMISAGYFDQESNYIGPDYGKQRYNVRSNISTEWGRLKVGANISYTRAETKAPTTNGFLFSNLSRFPTYYFLRTMDENGIFYANNYKYGGCGAELAGLVGGGVQQV</sequence>
<dbReference type="InterPro" id="IPR012910">
    <property type="entry name" value="Plug_dom"/>
</dbReference>